<comment type="caution">
    <text evidence="2">The sequence shown here is derived from an EMBL/GenBank/DDBJ whole genome shotgun (WGS) entry which is preliminary data.</text>
</comment>
<accession>A0AAW2C5U6</accession>
<dbReference type="EMBL" id="JAZDWU010000008">
    <property type="protein sequence ID" value="KAK9993447.1"/>
    <property type="molecule type" value="Genomic_DNA"/>
</dbReference>
<dbReference type="AlphaFoldDB" id="A0AAW2C5U6"/>
<evidence type="ECO:0000256" key="1">
    <source>
        <dbReference type="SAM" id="MobiDB-lite"/>
    </source>
</evidence>
<dbReference type="Proteomes" id="UP001459277">
    <property type="component" value="Unassembled WGS sequence"/>
</dbReference>
<sequence length="167" mass="18246">MEEVEDSSSMDPSTLKQSLVRKQKILPQSILSKEVEASSLASPAVGALIDPPYLPWLVYVYGPDGLAQERPVGRKTNVTSYHFPDGIRAPNTCSYNHSFKIQPIVQEHKELIWLAGNLKLELTEYSLPLYSGEDAGGDDDDDSGKGSESRLQAISRGRGASDNPADK</sequence>
<feature type="region of interest" description="Disordered" evidence="1">
    <location>
        <begin position="131"/>
        <end position="167"/>
    </location>
</feature>
<proteinExistence type="predicted"/>
<organism evidence="2 3">
    <name type="scientific">Lithocarpus litseifolius</name>
    <dbReference type="NCBI Taxonomy" id="425828"/>
    <lineage>
        <taxon>Eukaryota</taxon>
        <taxon>Viridiplantae</taxon>
        <taxon>Streptophyta</taxon>
        <taxon>Embryophyta</taxon>
        <taxon>Tracheophyta</taxon>
        <taxon>Spermatophyta</taxon>
        <taxon>Magnoliopsida</taxon>
        <taxon>eudicotyledons</taxon>
        <taxon>Gunneridae</taxon>
        <taxon>Pentapetalae</taxon>
        <taxon>rosids</taxon>
        <taxon>fabids</taxon>
        <taxon>Fagales</taxon>
        <taxon>Fagaceae</taxon>
        <taxon>Lithocarpus</taxon>
    </lineage>
</organism>
<gene>
    <name evidence="2" type="ORF">SO802_023150</name>
</gene>
<protein>
    <submittedName>
        <fullName evidence="2">Uncharacterized protein</fullName>
    </submittedName>
</protein>
<evidence type="ECO:0000313" key="2">
    <source>
        <dbReference type="EMBL" id="KAK9993447.1"/>
    </source>
</evidence>
<keyword evidence="3" id="KW-1185">Reference proteome</keyword>
<name>A0AAW2C5U6_9ROSI</name>
<reference evidence="2 3" key="1">
    <citation type="submission" date="2024-01" db="EMBL/GenBank/DDBJ databases">
        <title>A telomere-to-telomere, gap-free genome of sweet tea (Lithocarpus litseifolius).</title>
        <authorList>
            <person name="Zhou J."/>
        </authorList>
    </citation>
    <scope>NUCLEOTIDE SEQUENCE [LARGE SCALE GENOMIC DNA]</scope>
    <source>
        <strain evidence="2">Zhou-2022a</strain>
        <tissue evidence="2">Leaf</tissue>
    </source>
</reference>
<evidence type="ECO:0000313" key="3">
    <source>
        <dbReference type="Proteomes" id="UP001459277"/>
    </source>
</evidence>